<dbReference type="GO" id="GO:0016810">
    <property type="term" value="F:hydrolase activity, acting on carbon-nitrogen (but not peptide) bonds"/>
    <property type="evidence" value="ECO:0007669"/>
    <property type="project" value="InterPro"/>
</dbReference>
<accession>A0A8H7T2V6</accession>
<dbReference type="PANTHER" id="PTHR43794:SF11">
    <property type="entry name" value="AMIDOHYDROLASE-RELATED DOMAIN-CONTAINING PROTEIN"/>
    <property type="match status" value="1"/>
</dbReference>
<dbReference type="Pfam" id="PF01979">
    <property type="entry name" value="Amidohydro_1"/>
    <property type="match status" value="1"/>
</dbReference>
<dbReference type="AlphaFoldDB" id="A0A8H7T2V6"/>
<keyword evidence="4" id="KW-1185">Reference proteome</keyword>
<dbReference type="InterPro" id="IPR011059">
    <property type="entry name" value="Metal-dep_hydrolase_composite"/>
</dbReference>
<reference evidence="3" key="1">
    <citation type="submission" date="2021-02" db="EMBL/GenBank/DDBJ databases">
        <title>Genome sequence Cadophora malorum strain M34.</title>
        <authorList>
            <person name="Stefanovic E."/>
            <person name="Vu D."/>
            <person name="Scully C."/>
            <person name="Dijksterhuis J."/>
            <person name="Roader J."/>
            <person name="Houbraken J."/>
        </authorList>
    </citation>
    <scope>NUCLEOTIDE SEQUENCE</scope>
    <source>
        <strain evidence="3">M34</strain>
    </source>
</reference>
<dbReference type="InterPro" id="IPR050287">
    <property type="entry name" value="MTA/SAH_deaminase"/>
</dbReference>
<name>A0A8H7T2V6_9HELO</name>
<dbReference type="Gene3D" id="2.30.40.10">
    <property type="entry name" value="Urease, subunit C, domain 1"/>
    <property type="match status" value="1"/>
</dbReference>
<gene>
    <name evidence="3" type="ORF">IFR04_015608</name>
</gene>
<dbReference type="InterPro" id="IPR032466">
    <property type="entry name" value="Metal_Hydrolase"/>
</dbReference>
<dbReference type="InterPro" id="IPR006680">
    <property type="entry name" value="Amidohydro-rel"/>
</dbReference>
<dbReference type="Proteomes" id="UP000664132">
    <property type="component" value="Unassembled WGS sequence"/>
</dbReference>
<evidence type="ECO:0000256" key="1">
    <source>
        <dbReference type="ARBA" id="ARBA00022801"/>
    </source>
</evidence>
<evidence type="ECO:0000259" key="2">
    <source>
        <dbReference type="Pfam" id="PF01979"/>
    </source>
</evidence>
<organism evidence="3 4">
    <name type="scientific">Cadophora malorum</name>
    <dbReference type="NCBI Taxonomy" id="108018"/>
    <lineage>
        <taxon>Eukaryota</taxon>
        <taxon>Fungi</taxon>
        <taxon>Dikarya</taxon>
        <taxon>Ascomycota</taxon>
        <taxon>Pezizomycotina</taxon>
        <taxon>Leotiomycetes</taxon>
        <taxon>Helotiales</taxon>
        <taxon>Ploettnerulaceae</taxon>
        <taxon>Cadophora</taxon>
    </lineage>
</organism>
<dbReference type="OrthoDB" id="194468at2759"/>
<sequence length="477" mass="51429">MTESTQTLYTDVTIITLNSSRDVILDGFILVDESLIVAIGPKPIPNYLRSCTTTVSLKGQIVIPGLINTHAHLAQSILRGLAEDLPLHNWLCDSIWPLESCYEGDDGYVAARLTCAEMLKSGTTCFLEAMCTHRAGFEGVVKAVGESGIRGCIGKLVKFEETNKDLKITDPRDRDLSSMSIPSMLSAHERFNGTYDDRVQVWAAAGTPRGSPLSSHHEIGKTCKKHDIGLTMHCAEAPKDLEIYRSQYDMTPMEFCQQAEITGPKTVLAHMVHLDLATDLPILKETGTTVAHNPNSNLKLASGIAKVPEMLEVGINVSLGTDGAPCGNTYDMFREMHLASILHKGANLNAALTTAEQVLEMATINGARALGLENEIGSLEVGKKADFVVVNLNGIGSAPWDVDQVRAGGISPVTVVVHSCTGRDVEMVVVDGKVLVKAGQLVSGDEEEILNAAKKSVKGIRERSGIKVGKRAGWKYL</sequence>
<dbReference type="PANTHER" id="PTHR43794">
    <property type="entry name" value="AMINOHYDROLASE SSNA-RELATED"/>
    <property type="match status" value="1"/>
</dbReference>
<dbReference type="CDD" id="cd01298">
    <property type="entry name" value="ATZ_TRZ_like"/>
    <property type="match status" value="1"/>
</dbReference>
<feature type="domain" description="Amidohydrolase-related" evidence="2">
    <location>
        <begin position="61"/>
        <end position="434"/>
    </location>
</feature>
<keyword evidence="1" id="KW-0378">Hydrolase</keyword>
<evidence type="ECO:0000313" key="4">
    <source>
        <dbReference type="Proteomes" id="UP000664132"/>
    </source>
</evidence>
<comment type="caution">
    <text evidence="3">The sequence shown here is derived from an EMBL/GenBank/DDBJ whole genome shotgun (WGS) entry which is preliminary data.</text>
</comment>
<dbReference type="Gene3D" id="3.20.20.140">
    <property type="entry name" value="Metal-dependent hydrolases"/>
    <property type="match status" value="1"/>
</dbReference>
<evidence type="ECO:0000313" key="3">
    <source>
        <dbReference type="EMBL" id="KAG4411261.1"/>
    </source>
</evidence>
<dbReference type="SUPFAM" id="SSF51338">
    <property type="entry name" value="Composite domain of metallo-dependent hydrolases"/>
    <property type="match status" value="2"/>
</dbReference>
<dbReference type="EMBL" id="JAFJYH010000499">
    <property type="protein sequence ID" value="KAG4411261.1"/>
    <property type="molecule type" value="Genomic_DNA"/>
</dbReference>
<protein>
    <recommendedName>
        <fullName evidence="2">Amidohydrolase-related domain-containing protein</fullName>
    </recommendedName>
</protein>
<dbReference type="SUPFAM" id="SSF51556">
    <property type="entry name" value="Metallo-dependent hydrolases"/>
    <property type="match status" value="1"/>
</dbReference>
<proteinExistence type="predicted"/>